<dbReference type="AlphaFoldDB" id="A0A382MNM8"/>
<proteinExistence type="predicted"/>
<dbReference type="EMBL" id="UINC01094727">
    <property type="protein sequence ID" value="SVC50210.1"/>
    <property type="molecule type" value="Genomic_DNA"/>
</dbReference>
<evidence type="ECO:0000313" key="1">
    <source>
        <dbReference type="EMBL" id="SVC50210.1"/>
    </source>
</evidence>
<protein>
    <recommendedName>
        <fullName evidence="2">Co-chaperone DjlA N-terminal domain-containing protein</fullName>
    </recommendedName>
</protein>
<reference evidence="1" key="1">
    <citation type="submission" date="2018-05" db="EMBL/GenBank/DDBJ databases">
        <authorList>
            <person name="Lanie J.A."/>
            <person name="Ng W.-L."/>
            <person name="Kazmierczak K.M."/>
            <person name="Andrzejewski T.M."/>
            <person name="Davidsen T.M."/>
            <person name="Wayne K.J."/>
            <person name="Tettelin H."/>
            <person name="Glass J.I."/>
            <person name="Rusch D."/>
            <person name="Podicherti R."/>
            <person name="Tsui H.-C.T."/>
            <person name="Winkler M.E."/>
        </authorList>
    </citation>
    <scope>NUCLEOTIDE SEQUENCE</scope>
</reference>
<organism evidence="1">
    <name type="scientific">marine metagenome</name>
    <dbReference type="NCBI Taxonomy" id="408172"/>
    <lineage>
        <taxon>unclassified sequences</taxon>
        <taxon>metagenomes</taxon>
        <taxon>ecological metagenomes</taxon>
    </lineage>
</organism>
<accession>A0A382MNM8</accession>
<name>A0A382MNM8_9ZZZZ</name>
<sequence length="143" mass="16197">MGLLNNKKQPIINQPEDMSPLESVTHLFAAIQLVDQDANYEERISWSRSIAELFPELSMNRAENFLNEAHQVLSGQTSSDRSDYLVRLLDRINTLLSPEQINSMGPKIADLIEADGIVMTSEMEIARLIETRLNIKISIDEDL</sequence>
<gene>
    <name evidence="1" type="ORF">METZ01_LOCUS303064</name>
</gene>
<evidence type="ECO:0008006" key="2">
    <source>
        <dbReference type="Google" id="ProtNLM"/>
    </source>
</evidence>